<evidence type="ECO:0008006" key="3">
    <source>
        <dbReference type="Google" id="ProtNLM"/>
    </source>
</evidence>
<keyword evidence="2" id="KW-1185">Reference proteome</keyword>
<reference evidence="1 2" key="1">
    <citation type="submission" date="2019-09" db="EMBL/GenBank/DDBJ databases">
        <title>Whole-genome sequence of the purple sulfur bacterium Thiohalocapsa marina DSM 19078.</title>
        <authorList>
            <person name="Kyndt J.A."/>
            <person name="Meyer T.E."/>
        </authorList>
    </citation>
    <scope>NUCLEOTIDE SEQUENCE [LARGE SCALE GENOMIC DNA]</scope>
    <source>
        <strain evidence="1 2">DSM 19078</strain>
    </source>
</reference>
<dbReference type="AlphaFoldDB" id="A0A5M8FLC4"/>
<accession>A0A5M8FLC4</accession>
<gene>
    <name evidence="1" type="ORF">F2Q65_09345</name>
</gene>
<dbReference type="Proteomes" id="UP000322981">
    <property type="component" value="Unassembled WGS sequence"/>
</dbReference>
<sequence>MKVLIESDVILGCHSIDQAQRNACRQVLQQIADATESIGCLCANSVTVLAEHLPHSIDSNQVRAALSRACTTLQLLPADQALIRAALGRMQATPSLSLEQALLLETAERHAIDHLIALDTEALATSAVPVTTPVQWLSQPAHLTQAA</sequence>
<comment type="caution">
    <text evidence="1">The sequence shown here is derived from an EMBL/GenBank/DDBJ whole genome shotgun (WGS) entry which is preliminary data.</text>
</comment>
<proteinExistence type="predicted"/>
<dbReference type="EMBL" id="VWXX01000011">
    <property type="protein sequence ID" value="KAA6185294.1"/>
    <property type="molecule type" value="Genomic_DNA"/>
</dbReference>
<protein>
    <recommendedName>
        <fullName evidence="3">PIN domain-containing protein</fullName>
    </recommendedName>
</protein>
<dbReference type="RefSeq" id="WP_150092701.1">
    <property type="nucleotide sequence ID" value="NZ_VWXX01000011.1"/>
</dbReference>
<organism evidence="1 2">
    <name type="scientific">Thiohalocapsa marina</name>
    <dbReference type="NCBI Taxonomy" id="424902"/>
    <lineage>
        <taxon>Bacteria</taxon>
        <taxon>Pseudomonadati</taxon>
        <taxon>Pseudomonadota</taxon>
        <taxon>Gammaproteobacteria</taxon>
        <taxon>Chromatiales</taxon>
        <taxon>Chromatiaceae</taxon>
        <taxon>Thiohalocapsa</taxon>
    </lineage>
</organism>
<evidence type="ECO:0000313" key="2">
    <source>
        <dbReference type="Proteomes" id="UP000322981"/>
    </source>
</evidence>
<evidence type="ECO:0000313" key="1">
    <source>
        <dbReference type="EMBL" id="KAA6185294.1"/>
    </source>
</evidence>
<name>A0A5M8FLC4_9GAMM</name>